<keyword evidence="9" id="KW-0902">Two-component regulatory system</keyword>
<proteinExistence type="predicted"/>
<dbReference type="PRINTS" id="PR00344">
    <property type="entry name" value="BCTRLSENSOR"/>
</dbReference>
<dbReference type="SMART" id="SM00388">
    <property type="entry name" value="HisKA"/>
    <property type="match status" value="1"/>
</dbReference>
<dbReference type="InterPro" id="IPR003661">
    <property type="entry name" value="HisK_dim/P_dom"/>
</dbReference>
<dbReference type="PANTHER" id="PTHR43065:SF10">
    <property type="entry name" value="PEROXIDE STRESS-ACTIVATED HISTIDINE KINASE MAK3"/>
    <property type="match status" value="1"/>
</dbReference>
<evidence type="ECO:0000256" key="10">
    <source>
        <dbReference type="SAM" id="Phobius"/>
    </source>
</evidence>
<dbReference type="SUPFAM" id="SSF55785">
    <property type="entry name" value="PYP-like sensor domain (PAS domain)"/>
    <property type="match status" value="1"/>
</dbReference>
<dbReference type="SMART" id="SM00091">
    <property type="entry name" value="PAS"/>
    <property type="match status" value="1"/>
</dbReference>
<dbReference type="InterPro" id="IPR003660">
    <property type="entry name" value="HAMP_dom"/>
</dbReference>
<dbReference type="PANTHER" id="PTHR43065">
    <property type="entry name" value="SENSOR HISTIDINE KINASE"/>
    <property type="match status" value="1"/>
</dbReference>
<dbReference type="InterPro" id="IPR036097">
    <property type="entry name" value="HisK_dim/P_sf"/>
</dbReference>
<reference evidence="13" key="1">
    <citation type="submission" date="2021-11" db="EMBL/GenBank/DDBJ databases">
        <title>BS-T2-15 a new species belonging to the Comamonadaceae family isolated from the soil of a French oak forest.</title>
        <authorList>
            <person name="Mieszkin S."/>
            <person name="Alain K."/>
        </authorList>
    </citation>
    <scope>NUCLEOTIDE SEQUENCE</scope>
    <source>
        <strain evidence="13">BS-T2-15</strain>
    </source>
</reference>
<feature type="domain" description="Histidine kinase" evidence="11">
    <location>
        <begin position="534"/>
        <end position="762"/>
    </location>
</feature>
<dbReference type="GO" id="GO:0000155">
    <property type="term" value="F:phosphorelay sensor kinase activity"/>
    <property type="evidence" value="ECO:0007669"/>
    <property type="project" value="InterPro"/>
</dbReference>
<evidence type="ECO:0000313" key="13">
    <source>
        <dbReference type="EMBL" id="MCK9689565.1"/>
    </source>
</evidence>
<feature type="transmembrane region" description="Helical" evidence="10">
    <location>
        <begin position="29"/>
        <end position="53"/>
    </location>
</feature>
<keyword evidence="4" id="KW-0597">Phosphoprotein</keyword>
<dbReference type="InterPro" id="IPR004358">
    <property type="entry name" value="Sig_transdc_His_kin-like_C"/>
</dbReference>
<dbReference type="AlphaFoldDB" id="A0A9X1YPQ9"/>
<evidence type="ECO:0000256" key="8">
    <source>
        <dbReference type="ARBA" id="ARBA00022840"/>
    </source>
</evidence>
<evidence type="ECO:0000256" key="9">
    <source>
        <dbReference type="ARBA" id="ARBA00023012"/>
    </source>
</evidence>
<feature type="transmembrane region" description="Helical" evidence="10">
    <location>
        <begin position="102"/>
        <end position="123"/>
    </location>
</feature>
<evidence type="ECO:0000256" key="5">
    <source>
        <dbReference type="ARBA" id="ARBA00022679"/>
    </source>
</evidence>
<gene>
    <name evidence="13" type="ORF">LPC04_27930</name>
</gene>
<dbReference type="CDD" id="cd00082">
    <property type="entry name" value="HisKA"/>
    <property type="match status" value="1"/>
</dbReference>
<evidence type="ECO:0000256" key="6">
    <source>
        <dbReference type="ARBA" id="ARBA00022741"/>
    </source>
</evidence>
<keyword evidence="10" id="KW-0472">Membrane</keyword>
<evidence type="ECO:0000256" key="3">
    <source>
        <dbReference type="ARBA" id="ARBA00012438"/>
    </source>
</evidence>
<feature type="domain" description="HAMP" evidence="12">
    <location>
        <begin position="337"/>
        <end position="389"/>
    </location>
</feature>
<dbReference type="Proteomes" id="UP001139353">
    <property type="component" value="Unassembled WGS sequence"/>
</dbReference>
<dbReference type="CDD" id="cd06225">
    <property type="entry name" value="HAMP"/>
    <property type="match status" value="1"/>
</dbReference>
<dbReference type="Pfam" id="PF00512">
    <property type="entry name" value="HisKA"/>
    <property type="match status" value="1"/>
</dbReference>
<dbReference type="Pfam" id="PF13188">
    <property type="entry name" value="PAS_8"/>
    <property type="match status" value="1"/>
</dbReference>
<evidence type="ECO:0000259" key="11">
    <source>
        <dbReference type="PROSITE" id="PS50109"/>
    </source>
</evidence>
<evidence type="ECO:0000256" key="1">
    <source>
        <dbReference type="ARBA" id="ARBA00000085"/>
    </source>
</evidence>
<evidence type="ECO:0000256" key="2">
    <source>
        <dbReference type="ARBA" id="ARBA00004370"/>
    </source>
</evidence>
<dbReference type="Gene3D" id="6.10.340.10">
    <property type="match status" value="1"/>
</dbReference>
<dbReference type="InterPro" id="IPR003594">
    <property type="entry name" value="HATPase_dom"/>
</dbReference>
<evidence type="ECO:0000259" key="12">
    <source>
        <dbReference type="PROSITE" id="PS50885"/>
    </source>
</evidence>
<dbReference type="PIRSF" id="PIRSF037532">
    <property type="entry name" value="STHK_NtrY"/>
    <property type="match status" value="1"/>
</dbReference>
<comment type="subcellular location">
    <subcellularLocation>
        <location evidence="2">Membrane</location>
    </subcellularLocation>
</comment>
<protein>
    <recommendedName>
        <fullName evidence="3">histidine kinase</fullName>
        <ecNumber evidence="3">2.7.13.3</ecNumber>
    </recommendedName>
</protein>
<dbReference type="GO" id="GO:0016020">
    <property type="term" value="C:membrane"/>
    <property type="evidence" value="ECO:0007669"/>
    <property type="project" value="UniProtKB-SubCell"/>
</dbReference>
<feature type="transmembrane region" description="Helical" evidence="10">
    <location>
        <begin position="313"/>
        <end position="335"/>
    </location>
</feature>
<dbReference type="Gene3D" id="3.30.565.10">
    <property type="entry name" value="Histidine kinase-like ATPase, C-terminal domain"/>
    <property type="match status" value="1"/>
</dbReference>
<keyword evidence="5" id="KW-0808">Transferase</keyword>
<evidence type="ECO:0000313" key="14">
    <source>
        <dbReference type="Proteomes" id="UP001139353"/>
    </source>
</evidence>
<keyword evidence="7" id="KW-0418">Kinase</keyword>
<dbReference type="InterPro" id="IPR000014">
    <property type="entry name" value="PAS"/>
</dbReference>
<dbReference type="Gene3D" id="3.30.450.20">
    <property type="entry name" value="PAS domain"/>
    <property type="match status" value="1"/>
</dbReference>
<dbReference type="SUPFAM" id="SSF47384">
    <property type="entry name" value="Homodimeric domain of signal transducing histidine kinase"/>
    <property type="match status" value="1"/>
</dbReference>
<dbReference type="SMART" id="SM00387">
    <property type="entry name" value="HATPase_c"/>
    <property type="match status" value="1"/>
</dbReference>
<accession>A0A9X1YPQ9</accession>
<evidence type="ECO:0000256" key="7">
    <source>
        <dbReference type="ARBA" id="ARBA00022777"/>
    </source>
</evidence>
<dbReference type="Gene3D" id="1.10.287.130">
    <property type="match status" value="1"/>
</dbReference>
<dbReference type="SUPFAM" id="SSF55874">
    <property type="entry name" value="ATPase domain of HSP90 chaperone/DNA topoisomerase II/histidine kinase"/>
    <property type="match status" value="1"/>
</dbReference>
<dbReference type="SMART" id="SM00304">
    <property type="entry name" value="HAMP"/>
    <property type="match status" value="1"/>
</dbReference>
<dbReference type="PROSITE" id="PS50885">
    <property type="entry name" value="HAMP"/>
    <property type="match status" value="1"/>
</dbReference>
<dbReference type="SUPFAM" id="SSF158472">
    <property type="entry name" value="HAMP domain-like"/>
    <property type="match status" value="1"/>
</dbReference>
<dbReference type="PROSITE" id="PS50109">
    <property type="entry name" value="HIS_KIN"/>
    <property type="match status" value="1"/>
</dbReference>
<keyword evidence="6" id="KW-0547">Nucleotide-binding</keyword>
<dbReference type="EC" id="2.7.13.3" evidence="3"/>
<dbReference type="GO" id="GO:0005524">
    <property type="term" value="F:ATP binding"/>
    <property type="evidence" value="ECO:0007669"/>
    <property type="project" value="UniProtKB-KW"/>
</dbReference>
<organism evidence="13 14">
    <name type="scientific">Scleromatobacter humisilvae</name>
    <dbReference type="NCBI Taxonomy" id="2897159"/>
    <lineage>
        <taxon>Bacteria</taxon>
        <taxon>Pseudomonadati</taxon>
        <taxon>Pseudomonadota</taxon>
        <taxon>Betaproteobacteria</taxon>
        <taxon>Burkholderiales</taxon>
        <taxon>Sphaerotilaceae</taxon>
        <taxon>Scleromatobacter</taxon>
    </lineage>
</organism>
<dbReference type="RefSeq" id="WP_275685617.1">
    <property type="nucleotide sequence ID" value="NZ_JAJLJH010000016.1"/>
</dbReference>
<sequence length="775" mass="83535">MTDPVIVGETSRTIRKRPSFKMSQRSVRFLWAVALLAFLGVALVLGFVVALASGETALYERNFVWLFWINAVVALALLIVLVGATIRLGLRWRSGKFGSRLLLKLAAIFALVGVVPGALIYTVSLQFVSRSIDAWFDTKVDRALVAGLNLGKGTLDALSADLVGKASNVAMRIGDPHAPGAALALERMRDQIGAQDLALVAGNGQIVLAASSRPSLLPDRPSVALIRQARATGTASQVEGLEDEASPGTGVAARVRALVQVPSSSLSLDNSERFLLAVQPLPPVVVTNALAVQGAYRDYQQRALAREGLRRMYVGTLTLTVVLAVFGSVLIAITFGNQLARPLLLLAEGMRAVAAGDLGAKPVYESRDEIGGLTRSFAQMTEQLGQARADVDRSVTAVERARTRLQTILDNLTAGVILFDTQWRIDTVNPGATRILRVPLSAYQGRKLEDIPLLAEFAQAVEQRFELHLASPEAGERVLWQDQFDLKVGDKGHELTLLVRGALLPGDARLMVFDDITEVVSAQRSAAWSEVARRLAHEIKNPLTPIQLSAERLQFKLESKLADAADQAMLQRSVSTIVAQVQSMKQLVNEFRDYARLPNANLQPIDLNALVAEVLALYGDAHEKGHLVSKLEAGLPKIMGDTTQLRQVVHNLVQNALDAASIWPDALVQVRTECARKDDGSVRAVRLKVEDNGPGFPENVLQRAFEPYVTTKSKGTGLGLAVVKKIADEHRARVRIANLGSGEDGATGAAGAQVSISFSRFVEPTSPEPAGETPV</sequence>
<comment type="caution">
    <text evidence="13">The sequence shown here is derived from an EMBL/GenBank/DDBJ whole genome shotgun (WGS) entry which is preliminary data.</text>
</comment>
<dbReference type="InterPro" id="IPR035965">
    <property type="entry name" value="PAS-like_dom_sf"/>
</dbReference>
<evidence type="ECO:0000256" key="4">
    <source>
        <dbReference type="ARBA" id="ARBA00022553"/>
    </source>
</evidence>
<dbReference type="InterPro" id="IPR036890">
    <property type="entry name" value="HATPase_C_sf"/>
</dbReference>
<keyword evidence="10" id="KW-0812">Transmembrane</keyword>
<feature type="transmembrane region" description="Helical" evidence="10">
    <location>
        <begin position="65"/>
        <end position="90"/>
    </location>
</feature>
<dbReference type="EMBL" id="JAJLJH010000016">
    <property type="protein sequence ID" value="MCK9689565.1"/>
    <property type="molecule type" value="Genomic_DNA"/>
</dbReference>
<keyword evidence="14" id="KW-1185">Reference proteome</keyword>
<keyword evidence="8" id="KW-0067">ATP-binding</keyword>
<dbReference type="Pfam" id="PF02518">
    <property type="entry name" value="HATPase_c"/>
    <property type="match status" value="1"/>
</dbReference>
<name>A0A9X1YPQ9_9BURK</name>
<comment type="catalytic activity">
    <reaction evidence="1">
        <text>ATP + protein L-histidine = ADP + protein N-phospho-L-histidine.</text>
        <dbReference type="EC" id="2.7.13.3"/>
    </reaction>
</comment>
<dbReference type="InterPro" id="IPR005467">
    <property type="entry name" value="His_kinase_dom"/>
</dbReference>
<dbReference type="Pfam" id="PF00672">
    <property type="entry name" value="HAMP"/>
    <property type="match status" value="1"/>
</dbReference>
<keyword evidence="10" id="KW-1133">Transmembrane helix</keyword>
<dbReference type="InterPro" id="IPR017232">
    <property type="entry name" value="NtrY"/>
</dbReference>